<comment type="function">
    <text evidence="5">Attaches a formyl group to the free amino group of methionyl-tRNA(fMet). The formyl group appears to play a dual role in the initiator identity of N-formylmethionyl-tRNA by promoting its recognition by IF2 and preventing the misappropriation of this tRNA by the elongation apparatus.</text>
</comment>
<dbReference type="InterPro" id="IPR005794">
    <property type="entry name" value="Fmt"/>
</dbReference>
<dbReference type="CDD" id="cd08704">
    <property type="entry name" value="Met_tRNA_FMT_C"/>
    <property type="match status" value="1"/>
</dbReference>
<dbReference type="InterPro" id="IPR011034">
    <property type="entry name" value="Formyl_transferase-like_C_sf"/>
</dbReference>
<dbReference type="Gene3D" id="3.40.50.12230">
    <property type="match status" value="1"/>
</dbReference>
<dbReference type="OrthoDB" id="9802815at2"/>
<feature type="domain" description="Formyl transferase C-terminal" evidence="7">
    <location>
        <begin position="205"/>
        <end position="305"/>
    </location>
</feature>
<dbReference type="InterPro" id="IPR036477">
    <property type="entry name" value="Formyl_transf_N_sf"/>
</dbReference>
<dbReference type="GO" id="GO:0005829">
    <property type="term" value="C:cytosol"/>
    <property type="evidence" value="ECO:0007669"/>
    <property type="project" value="TreeGrafter"/>
</dbReference>
<dbReference type="NCBIfam" id="TIGR00460">
    <property type="entry name" value="fmt"/>
    <property type="match status" value="1"/>
</dbReference>
<evidence type="ECO:0000259" key="7">
    <source>
        <dbReference type="Pfam" id="PF02911"/>
    </source>
</evidence>
<name>A0A841JPI1_9BACT</name>
<dbReference type="EC" id="2.1.2.9" evidence="2 5"/>
<dbReference type="RefSeq" id="WP_050062179.1">
    <property type="nucleotide sequence ID" value="NZ_JACHEK010000002.1"/>
</dbReference>
<evidence type="ECO:0000313" key="8">
    <source>
        <dbReference type="EMBL" id="MBB6143282.1"/>
    </source>
</evidence>
<keyword evidence="4 5" id="KW-0648">Protein biosynthesis</keyword>
<comment type="similarity">
    <text evidence="1 5">Belongs to the Fmt family.</text>
</comment>
<dbReference type="AlphaFoldDB" id="A0A841JPI1"/>
<comment type="caution">
    <text evidence="8">The sequence shown here is derived from an EMBL/GenBank/DDBJ whole genome shotgun (WGS) entry which is preliminary data.</text>
</comment>
<keyword evidence="9" id="KW-1185">Reference proteome</keyword>
<evidence type="ECO:0000256" key="5">
    <source>
        <dbReference type="HAMAP-Rule" id="MF_00182"/>
    </source>
</evidence>
<dbReference type="Pfam" id="PF02911">
    <property type="entry name" value="Formyl_trans_C"/>
    <property type="match status" value="1"/>
</dbReference>
<evidence type="ECO:0000256" key="3">
    <source>
        <dbReference type="ARBA" id="ARBA00022679"/>
    </source>
</evidence>
<dbReference type="GO" id="GO:0004479">
    <property type="term" value="F:methionyl-tRNA formyltransferase activity"/>
    <property type="evidence" value="ECO:0007669"/>
    <property type="project" value="UniProtKB-UniRule"/>
</dbReference>
<feature type="binding site" evidence="5">
    <location>
        <begin position="110"/>
        <end position="113"/>
    </location>
    <ligand>
        <name>(6S)-5,6,7,8-tetrahydrofolate</name>
        <dbReference type="ChEBI" id="CHEBI:57453"/>
    </ligand>
</feature>
<dbReference type="Proteomes" id="UP000538666">
    <property type="component" value="Unassembled WGS sequence"/>
</dbReference>
<dbReference type="EMBL" id="JACHEK010000002">
    <property type="protein sequence ID" value="MBB6143282.1"/>
    <property type="molecule type" value="Genomic_DNA"/>
</dbReference>
<dbReference type="SUPFAM" id="SSF50486">
    <property type="entry name" value="FMT C-terminal domain-like"/>
    <property type="match status" value="1"/>
</dbReference>
<comment type="catalytic activity">
    <reaction evidence="5">
        <text>L-methionyl-tRNA(fMet) + (6R)-10-formyltetrahydrofolate = N-formyl-L-methionyl-tRNA(fMet) + (6S)-5,6,7,8-tetrahydrofolate + H(+)</text>
        <dbReference type="Rhea" id="RHEA:24380"/>
        <dbReference type="Rhea" id="RHEA-COMP:9952"/>
        <dbReference type="Rhea" id="RHEA-COMP:9953"/>
        <dbReference type="ChEBI" id="CHEBI:15378"/>
        <dbReference type="ChEBI" id="CHEBI:57453"/>
        <dbReference type="ChEBI" id="CHEBI:78530"/>
        <dbReference type="ChEBI" id="CHEBI:78844"/>
        <dbReference type="ChEBI" id="CHEBI:195366"/>
        <dbReference type="EC" id="2.1.2.9"/>
    </reaction>
</comment>
<sequence length="314" mass="34616">MRFVFCGTPSFAVPTLKAVLRAGHECLLVATQPDRRSGRGMQLVAPPVKETAMAAGLPVVQPEKIKNNLEFRAQLEALAPDVILIVAYGRIIPKWMLDLPRYGNLNLHGSLLPKYRGAAPIQWAIASGEPVTGVTTMRIDEGLDTGDMLLQREMAVAPDHTSEDVYPLLAEMGAALMVETLEGLVSGSIIPQKQEDAFATYAPILTRDDGRMDFSRPAMDIYNRWRGFQPWPGAWSTLESKKLIAQRLMPLDAGALQRRDVTPGELHVEGSRLFVACGEHTWLEIAELQMEGKRRISAAEFLRGHALKPGDRLG</sequence>
<reference evidence="8 9" key="1">
    <citation type="submission" date="2020-08" db="EMBL/GenBank/DDBJ databases">
        <title>Genomic Encyclopedia of Type Strains, Phase IV (KMG-IV): sequencing the most valuable type-strain genomes for metagenomic binning, comparative biology and taxonomic classification.</title>
        <authorList>
            <person name="Goeker M."/>
        </authorList>
    </citation>
    <scope>NUCLEOTIDE SEQUENCE [LARGE SCALE GENOMIC DNA]</scope>
    <source>
        <strain evidence="8 9">DSM 103733</strain>
    </source>
</reference>
<dbReference type="SUPFAM" id="SSF53328">
    <property type="entry name" value="Formyltransferase"/>
    <property type="match status" value="1"/>
</dbReference>
<protein>
    <recommendedName>
        <fullName evidence="2 5">Methionyl-tRNA formyltransferase</fullName>
        <ecNumber evidence="2 5">2.1.2.9</ecNumber>
    </recommendedName>
</protein>
<keyword evidence="3 5" id="KW-0808">Transferase</keyword>
<evidence type="ECO:0000259" key="6">
    <source>
        <dbReference type="Pfam" id="PF00551"/>
    </source>
</evidence>
<dbReference type="HAMAP" id="MF_00182">
    <property type="entry name" value="Formyl_trans"/>
    <property type="match status" value="1"/>
</dbReference>
<feature type="domain" description="Formyl transferase N-terminal" evidence="6">
    <location>
        <begin position="1"/>
        <end position="181"/>
    </location>
</feature>
<dbReference type="InterPro" id="IPR041711">
    <property type="entry name" value="Met-tRNA-FMT_N"/>
</dbReference>
<dbReference type="Pfam" id="PF00551">
    <property type="entry name" value="Formyl_trans_N"/>
    <property type="match status" value="1"/>
</dbReference>
<proteinExistence type="inferred from homology"/>
<dbReference type="InterPro" id="IPR002376">
    <property type="entry name" value="Formyl_transf_N"/>
</dbReference>
<dbReference type="CDD" id="cd08646">
    <property type="entry name" value="FMT_core_Met-tRNA-FMT_N"/>
    <property type="match status" value="1"/>
</dbReference>
<evidence type="ECO:0000256" key="1">
    <source>
        <dbReference type="ARBA" id="ARBA00010699"/>
    </source>
</evidence>
<dbReference type="InterPro" id="IPR005793">
    <property type="entry name" value="Formyl_trans_C"/>
</dbReference>
<accession>A0A841JPI1</accession>
<dbReference type="PANTHER" id="PTHR11138:SF5">
    <property type="entry name" value="METHIONYL-TRNA FORMYLTRANSFERASE, MITOCHONDRIAL"/>
    <property type="match status" value="1"/>
</dbReference>
<dbReference type="InterPro" id="IPR044135">
    <property type="entry name" value="Met-tRNA-FMT_C"/>
</dbReference>
<evidence type="ECO:0000256" key="2">
    <source>
        <dbReference type="ARBA" id="ARBA00012261"/>
    </source>
</evidence>
<evidence type="ECO:0000313" key="9">
    <source>
        <dbReference type="Proteomes" id="UP000538666"/>
    </source>
</evidence>
<organism evidence="8 9">
    <name type="scientific">Silvibacterium bohemicum</name>
    <dbReference type="NCBI Taxonomy" id="1577686"/>
    <lineage>
        <taxon>Bacteria</taxon>
        <taxon>Pseudomonadati</taxon>
        <taxon>Acidobacteriota</taxon>
        <taxon>Terriglobia</taxon>
        <taxon>Terriglobales</taxon>
        <taxon>Acidobacteriaceae</taxon>
        <taxon>Silvibacterium</taxon>
    </lineage>
</organism>
<gene>
    <name evidence="5" type="primary">fmt</name>
    <name evidence="8" type="ORF">HNQ77_001226</name>
</gene>
<evidence type="ECO:0000256" key="4">
    <source>
        <dbReference type="ARBA" id="ARBA00022917"/>
    </source>
</evidence>
<dbReference type="PANTHER" id="PTHR11138">
    <property type="entry name" value="METHIONYL-TRNA FORMYLTRANSFERASE"/>
    <property type="match status" value="1"/>
</dbReference>